<evidence type="ECO:0000259" key="2">
    <source>
        <dbReference type="Pfam" id="PF19189"/>
    </source>
</evidence>
<keyword evidence="4" id="KW-1185">Reference proteome</keyword>
<dbReference type="OrthoDB" id="2444174at2759"/>
<dbReference type="VEuPathDB" id="FungiDB:Bcin15g00460"/>
<dbReference type="Pfam" id="PF19189">
    <property type="entry name" value="Mtf2"/>
    <property type="match status" value="1"/>
</dbReference>
<dbReference type="KEGG" id="bfu:BCIN_15g00460"/>
<evidence type="ECO:0000313" key="3">
    <source>
        <dbReference type="EMBL" id="ATZ57468.1"/>
    </source>
</evidence>
<evidence type="ECO:0000313" key="4">
    <source>
        <dbReference type="Proteomes" id="UP000001798"/>
    </source>
</evidence>
<organism evidence="3 4">
    <name type="scientific">Botryotinia fuckeliana (strain B05.10)</name>
    <name type="common">Noble rot fungus</name>
    <name type="synonym">Botrytis cinerea</name>
    <dbReference type="NCBI Taxonomy" id="332648"/>
    <lineage>
        <taxon>Eukaryota</taxon>
        <taxon>Fungi</taxon>
        <taxon>Dikarya</taxon>
        <taxon>Ascomycota</taxon>
        <taxon>Pezizomycotina</taxon>
        <taxon>Leotiomycetes</taxon>
        <taxon>Helotiales</taxon>
        <taxon>Sclerotiniaceae</taxon>
        <taxon>Botrytis</taxon>
    </lineage>
</organism>
<feature type="region of interest" description="Disordered" evidence="1">
    <location>
        <begin position="75"/>
        <end position="107"/>
    </location>
</feature>
<gene>
    <name evidence="3" type="ORF">BCIN_15g00460</name>
</gene>
<protein>
    <recommendedName>
        <fullName evidence="2">Mtf2-like C-terminal domain-containing protein</fullName>
    </recommendedName>
</protein>
<reference evidence="3 4" key="1">
    <citation type="journal article" date="2011" name="PLoS Genet.">
        <title>Genomic analysis of the necrotrophic fungal pathogens Sclerotinia sclerotiorum and Botrytis cinerea.</title>
        <authorList>
            <person name="Amselem J."/>
            <person name="Cuomo C.A."/>
            <person name="van Kan J.A."/>
            <person name="Viaud M."/>
            <person name="Benito E.P."/>
            <person name="Couloux A."/>
            <person name="Coutinho P.M."/>
            <person name="de Vries R.P."/>
            <person name="Dyer P.S."/>
            <person name="Fillinger S."/>
            <person name="Fournier E."/>
            <person name="Gout L."/>
            <person name="Hahn M."/>
            <person name="Kohn L."/>
            <person name="Lapalu N."/>
            <person name="Plummer K.M."/>
            <person name="Pradier J.M."/>
            <person name="Quevillon E."/>
            <person name="Sharon A."/>
            <person name="Simon A."/>
            <person name="ten Have A."/>
            <person name="Tudzynski B."/>
            <person name="Tudzynski P."/>
            <person name="Wincker P."/>
            <person name="Andrew M."/>
            <person name="Anthouard V."/>
            <person name="Beever R.E."/>
            <person name="Beffa R."/>
            <person name="Benoit I."/>
            <person name="Bouzid O."/>
            <person name="Brault B."/>
            <person name="Chen Z."/>
            <person name="Choquer M."/>
            <person name="Collemare J."/>
            <person name="Cotton P."/>
            <person name="Danchin E.G."/>
            <person name="Da Silva C."/>
            <person name="Gautier A."/>
            <person name="Giraud C."/>
            <person name="Giraud T."/>
            <person name="Gonzalez C."/>
            <person name="Grossetete S."/>
            <person name="Guldener U."/>
            <person name="Henrissat B."/>
            <person name="Howlett B.J."/>
            <person name="Kodira C."/>
            <person name="Kretschmer M."/>
            <person name="Lappartient A."/>
            <person name="Leroch M."/>
            <person name="Levis C."/>
            <person name="Mauceli E."/>
            <person name="Neuveglise C."/>
            <person name="Oeser B."/>
            <person name="Pearson M."/>
            <person name="Poulain J."/>
            <person name="Poussereau N."/>
            <person name="Quesneville H."/>
            <person name="Rascle C."/>
            <person name="Schumacher J."/>
            <person name="Segurens B."/>
            <person name="Sexton A."/>
            <person name="Silva E."/>
            <person name="Sirven C."/>
            <person name="Soanes D.M."/>
            <person name="Talbot N.J."/>
            <person name="Templeton M."/>
            <person name="Yandava C."/>
            <person name="Yarden O."/>
            <person name="Zeng Q."/>
            <person name="Rollins J.A."/>
            <person name="Lebrun M.H."/>
            <person name="Dickman M."/>
        </authorList>
    </citation>
    <scope>NUCLEOTIDE SEQUENCE [LARGE SCALE GENOMIC DNA]</scope>
    <source>
        <strain evidence="3 4">B05.10</strain>
    </source>
</reference>
<reference evidence="3 4" key="2">
    <citation type="journal article" date="2012" name="Eukaryot. Cell">
        <title>Genome update of Botrytis cinerea strains B05.10 and T4.</title>
        <authorList>
            <person name="Staats M."/>
            <person name="van Kan J.A."/>
        </authorList>
    </citation>
    <scope>NUCLEOTIDE SEQUENCE [LARGE SCALE GENOMIC DNA]</scope>
    <source>
        <strain evidence="3 4">B05.10</strain>
    </source>
</reference>
<dbReference type="InterPro" id="IPR043837">
    <property type="entry name" value="Mtf2-like_C"/>
</dbReference>
<feature type="domain" description="Mtf2-like C-terminal" evidence="2">
    <location>
        <begin position="282"/>
        <end position="450"/>
    </location>
</feature>
<accession>A0A384K3U6</accession>
<evidence type="ECO:0000256" key="1">
    <source>
        <dbReference type="SAM" id="MobiDB-lite"/>
    </source>
</evidence>
<sequence length="500" mass="57384">MRKPVMASIKVVEAIPIAYSTMSSTMMPFLYQTRTIAGLHRSIYSKRYRCRVLPSIQGASFHTSLPRVKYESRHGIYDGEDNTGPQIRRRATPSRGGHSHSHRSRVRPRVVADEYKLNLEKSELESEGNIAQSGVIGFEEDDQTLIEYGTEIDALASPHYPQRESTITDSERHTFNRIFTDIFTRTQRTSLEDVDDGMKDMPPTNRENARNKLDNIMEHSLSNKKHRSKKEQVAEISRYPPALRAAAARAIGLVLEEELDPTMETPELGIDAQENLREPERQRVEDLLRNANTDFELWDVLEKEVFPLVAKMGLAETKESRDQLRRGIEDSGVLPVEEDRTTAKNTEPEISPLALYGPLYPSHLLLGLRLLDRGFSKPSQLSVSILPRIKSFGLLSHVLGASTPLYNELLRVYWIRHDDFRTCIDLLNEMEHAGLEFDSETYEIINSILKIRAFVWKGDVGRNKIPMWSLPEFQRSRHLEFWQEKIGRVLKMKEMRGGMV</sequence>
<reference evidence="3 4" key="3">
    <citation type="journal article" date="2017" name="Mol. Plant Pathol.">
        <title>A gapless genome sequence of the fungus Botrytis cinerea.</title>
        <authorList>
            <person name="Van Kan J.A."/>
            <person name="Stassen J.H."/>
            <person name="Mosbach A."/>
            <person name="Van Der Lee T.A."/>
            <person name="Faino L."/>
            <person name="Farmer A.D."/>
            <person name="Papasotiriou D.G."/>
            <person name="Zhou S."/>
            <person name="Seidl M.F."/>
            <person name="Cottam E."/>
            <person name="Edel D."/>
            <person name="Hahn M."/>
            <person name="Schwartz D.C."/>
            <person name="Dietrich R.A."/>
            <person name="Widdison S."/>
            <person name="Scalliet G."/>
        </authorList>
    </citation>
    <scope>NUCLEOTIDE SEQUENCE [LARGE SCALE GENOMIC DNA]</scope>
    <source>
        <strain evidence="3 4">B05.10</strain>
    </source>
</reference>
<dbReference type="RefSeq" id="XP_001548824.2">
    <property type="nucleotide sequence ID" value="XM_001548774.2"/>
</dbReference>
<name>A0A384K3U6_BOTFB</name>
<dbReference type="GO" id="GO:0005739">
    <property type="term" value="C:mitochondrion"/>
    <property type="evidence" value="ECO:0007669"/>
    <property type="project" value="InterPro"/>
</dbReference>
<dbReference type="InterPro" id="IPR040009">
    <property type="entry name" value="Mtf2/C5D6.12-like"/>
</dbReference>
<feature type="compositionally biased region" description="Basic residues" evidence="1">
    <location>
        <begin position="87"/>
        <end position="107"/>
    </location>
</feature>
<dbReference type="EMBL" id="CP009819">
    <property type="protein sequence ID" value="ATZ57468.1"/>
    <property type="molecule type" value="Genomic_DNA"/>
</dbReference>
<dbReference type="AlphaFoldDB" id="A0A384K3U6"/>
<dbReference type="GeneID" id="5429291"/>
<dbReference type="PANTHER" id="PTHR39468:SF1">
    <property type="entry name" value="MTF2-LIKE C-TERMINAL DOMAIN-CONTAINING PROTEIN"/>
    <property type="match status" value="1"/>
</dbReference>
<dbReference type="PANTHER" id="PTHR39468">
    <property type="entry name" value="CHROMOSOME 7, WHOLE GENOME SHOTGUN SEQUENCE"/>
    <property type="match status" value="1"/>
</dbReference>
<proteinExistence type="predicted"/>
<dbReference type="Proteomes" id="UP000001798">
    <property type="component" value="Chromosome 15"/>
</dbReference>